<organism evidence="1 2">
    <name type="scientific">Candidatus Faecalibacterium gallistercoris</name>
    <dbReference type="NCBI Taxonomy" id="2838579"/>
    <lineage>
        <taxon>Bacteria</taxon>
        <taxon>Bacillati</taxon>
        <taxon>Bacillota</taxon>
        <taxon>Clostridia</taxon>
        <taxon>Eubacteriales</taxon>
        <taxon>Oscillospiraceae</taxon>
        <taxon>Faecalibacterium</taxon>
    </lineage>
</organism>
<name>A0A9D2FG91_9FIRM</name>
<evidence type="ECO:0000313" key="1">
    <source>
        <dbReference type="EMBL" id="HIZ57953.1"/>
    </source>
</evidence>
<reference evidence="1" key="2">
    <citation type="submission" date="2021-04" db="EMBL/GenBank/DDBJ databases">
        <authorList>
            <person name="Gilroy R."/>
        </authorList>
    </citation>
    <scope>NUCLEOTIDE SEQUENCE</scope>
    <source>
        <strain evidence="1">ChiBcec16-3735</strain>
    </source>
</reference>
<evidence type="ECO:0000313" key="2">
    <source>
        <dbReference type="Proteomes" id="UP000824065"/>
    </source>
</evidence>
<gene>
    <name evidence="1" type="ORF">H9725_05150</name>
</gene>
<dbReference type="Proteomes" id="UP000824065">
    <property type="component" value="Unassembled WGS sequence"/>
</dbReference>
<reference evidence="1" key="1">
    <citation type="journal article" date="2021" name="PeerJ">
        <title>Extensive microbial diversity within the chicken gut microbiome revealed by metagenomics and culture.</title>
        <authorList>
            <person name="Gilroy R."/>
            <person name="Ravi A."/>
            <person name="Getino M."/>
            <person name="Pursley I."/>
            <person name="Horton D.L."/>
            <person name="Alikhan N.F."/>
            <person name="Baker D."/>
            <person name="Gharbi K."/>
            <person name="Hall N."/>
            <person name="Watson M."/>
            <person name="Adriaenssens E.M."/>
            <person name="Foster-Nyarko E."/>
            <person name="Jarju S."/>
            <person name="Secka A."/>
            <person name="Antonio M."/>
            <person name="Oren A."/>
            <person name="Chaudhuri R.R."/>
            <person name="La Ragione R."/>
            <person name="Hildebrand F."/>
            <person name="Pallen M.J."/>
        </authorList>
    </citation>
    <scope>NUCLEOTIDE SEQUENCE</scope>
    <source>
        <strain evidence="1">ChiBcec16-3735</strain>
    </source>
</reference>
<dbReference type="AlphaFoldDB" id="A0A9D2FG91"/>
<accession>A0A9D2FG91</accession>
<protein>
    <submittedName>
        <fullName evidence="1">Uncharacterized protein</fullName>
    </submittedName>
</protein>
<dbReference type="EMBL" id="DXBJ01000034">
    <property type="protein sequence ID" value="HIZ57953.1"/>
    <property type="molecule type" value="Genomic_DNA"/>
</dbReference>
<comment type="caution">
    <text evidence="1">The sequence shown here is derived from an EMBL/GenBank/DDBJ whole genome shotgun (WGS) entry which is preliminary data.</text>
</comment>
<proteinExistence type="predicted"/>
<sequence length="66" mass="7489">MGGNHLAKKKAINDYGTGIPQHEMEALARVLLPEIEKFYASEEGQRQFAQWKEEQQLKQQGLSMTG</sequence>